<proteinExistence type="predicted"/>
<evidence type="ECO:0000313" key="2">
    <source>
        <dbReference type="EMBL" id="SFB52350.1"/>
    </source>
</evidence>
<dbReference type="Proteomes" id="UP000198790">
    <property type="component" value="Unassembled WGS sequence"/>
</dbReference>
<feature type="transmembrane region" description="Helical" evidence="1">
    <location>
        <begin position="46"/>
        <end position="67"/>
    </location>
</feature>
<feature type="transmembrane region" description="Helical" evidence="1">
    <location>
        <begin position="176"/>
        <end position="193"/>
    </location>
</feature>
<accession>A0A1I1BV51</accession>
<dbReference type="AlphaFoldDB" id="A0A1I1BV51"/>
<sequence>MIGHTKYNRTKFFLAIGIIGLLAVLIGFSTTFIIPLGKGEFKAPLVIYVHGIFAFCWVFLFFIQSLLVQNNDIKKHRLLGFFGVLIAIGVTVTLVPVGLYQVEKELLQGLGPTAISSIVGTVSSAILFISLVLGGILKRHNPSTHKRLMLLATIVLLWPAWFRFRHLFPFIPHPEIWFAIVLADSLIVVSIIWDKITYGKFNPVLLYVGLLIIIEHSFEAYMFDNSAWRELANKIYELLT</sequence>
<gene>
    <name evidence="2" type="ORF">SAMN04489723_11630</name>
</gene>
<dbReference type="EMBL" id="FOKK01000016">
    <property type="protein sequence ID" value="SFB52350.1"/>
    <property type="molecule type" value="Genomic_DNA"/>
</dbReference>
<organism evidence="2 3">
    <name type="scientific">Algoriphagus aquimarinus</name>
    <dbReference type="NCBI Taxonomy" id="237018"/>
    <lineage>
        <taxon>Bacteria</taxon>
        <taxon>Pseudomonadati</taxon>
        <taxon>Bacteroidota</taxon>
        <taxon>Cytophagia</taxon>
        <taxon>Cytophagales</taxon>
        <taxon>Cyclobacteriaceae</taxon>
        <taxon>Algoriphagus</taxon>
    </lineage>
</organism>
<feature type="transmembrane region" description="Helical" evidence="1">
    <location>
        <begin position="148"/>
        <end position="164"/>
    </location>
</feature>
<feature type="transmembrane region" description="Helical" evidence="1">
    <location>
        <begin position="79"/>
        <end position="102"/>
    </location>
</feature>
<dbReference type="RefSeq" id="WP_092899777.1">
    <property type="nucleotide sequence ID" value="NZ_FOKK01000016.1"/>
</dbReference>
<evidence type="ECO:0000313" key="3">
    <source>
        <dbReference type="Proteomes" id="UP000198790"/>
    </source>
</evidence>
<feature type="transmembrane region" description="Helical" evidence="1">
    <location>
        <begin position="114"/>
        <end position="136"/>
    </location>
</feature>
<name>A0A1I1BV51_9BACT</name>
<feature type="transmembrane region" description="Helical" evidence="1">
    <location>
        <begin position="12"/>
        <end position="34"/>
    </location>
</feature>
<evidence type="ECO:0000256" key="1">
    <source>
        <dbReference type="SAM" id="Phobius"/>
    </source>
</evidence>
<dbReference type="OrthoDB" id="648493at2"/>
<protein>
    <recommendedName>
        <fullName evidence="4">DUF2306 domain-containing protein</fullName>
    </recommendedName>
</protein>
<evidence type="ECO:0008006" key="4">
    <source>
        <dbReference type="Google" id="ProtNLM"/>
    </source>
</evidence>
<keyword evidence="3" id="KW-1185">Reference proteome</keyword>
<keyword evidence="1" id="KW-0472">Membrane</keyword>
<keyword evidence="1" id="KW-0812">Transmembrane</keyword>
<keyword evidence="1" id="KW-1133">Transmembrane helix</keyword>
<reference evidence="2 3" key="1">
    <citation type="submission" date="2016-10" db="EMBL/GenBank/DDBJ databases">
        <authorList>
            <person name="de Groot N.N."/>
        </authorList>
    </citation>
    <scope>NUCLEOTIDE SEQUENCE [LARGE SCALE GENOMIC DNA]</scope>
    <source>
        <strain evidence="2 3">DSM 23399</strain>
    </source>
</reference>